<keyword evidence="1" id="KW-0812">Transmembrane</keyword>
<name>A0A2P4YBY1_9STRA</name>
<gene>
    <name evidence="2" type="ORF">PHPALM_7601</name>
</gene>
<dbReference type="EMBL" id="NCKW01003903">
    <property type="protein sequence ID" value="POM75312.1"/>
    <property type="molecule type" value="Genomic_DNA"/>
</dbReference>
<keyword evidence="3" id="KW-1185">Reference proteome</keyword>
<proteinExistence type="predicted"/>
<dbReference type="AlphaFoldDB" id="A0A2P4YBY1"/>
<organism evidence="2 3">
    <name type="scientific">Phytophthora palmivora</name>
    <dbReference type="NCBI Taxonomy" id="4796"/>
    <lineage>
        <taxon>Eukaryota</taxon>
        <taxon>Sar</taxon>
        <taxon>Stramenopiles</taxon>
        <taxon>Oomycota</taxon>
        <taxon>Peronosporomycetes</taxon>
        <taxon>Peronosporales</taxon>
        <taxon>Peronosporaceae</taxon>
        <taxon>Phytophthora</taxon>
    </lineage>
</organism>
<protein>
    <submittedName>
        <fullName evidence="2">Cysteine protease family C48</fullName>
    </submittedName>
</protein>
<evidence type="ECO:0000313" key="3">
    <source>
        <dbReference type="Proteomes" id="UP000237271"/>
    </source>
</evidence>
<keyword evidence="2" id="KW-0645">Protease</keyword>
<sequence>MENLKEEQVVLLSSSGVHCGIYLLHYMGIMATGVVGLQSKLILGQVETLCIIGFNSPKAERLRTFLRRMIHCDSEA</sequence>
<keyword evidence="1" id="KW-0472">Membrane</keyword>
<accession>A0A2P4YBY1</accession>
<reference evidence="2 3" key="1">
    <citation type="journal article" date="2017" name="Genome Biol. Evol.">
        <title>Phytophthora megakarya and P. palmivora, closely related causal agents of cacao black pod rot, underwent increases in genome sizes and gene numbers by different mechanisms.</title>
        <authorList>
            <person name="Ali S.S."/>
            <person name="Shao J."/>
            <person name="Lary D.J."/>
            <person name="Kronmiller B."/>
            <person name="Shen D."/>
            <person name="Strem M.D."/>
            <person name="Amoako-Attah I."/>
            <person name="Akrofi A.Y."/>
            <person name="Begoude B.A."/>
            <person name="Ten Hoopen G.M."/>
            <person name="Coulibaly K."/>
            <person name="Kebe B.I."/>
            <person name="Melnick R.L."/>
            <person name="Guiltinan M.J."/>
            <person name="Tyler B.M."/>
            <person name="Meinhardt L.W."/>
            <person name="Bailey B.A."/>
        </authorList>
    </citation>
    <scope>NUCLEOTIDE SEQUENCE [LARGE SCALE GENOMIC DNA]</scope>
    <source>
        <strain evidence="3">sbr112.9</strain>
    </source>
</reference>
<keyword evidence="2" id="KW-0378">Hydrolase</keyword>
<keyword evidence="1" id="KW-1133">Transmembrane helix</keyword>
<feature type="transmembrane region" description="Helical" evidence="1">
    <location>
        <begin position="20"/>
        <end position="37"/>
    </location>
</feature>
<evidence type="ECO:0000256" key="1">
    <source>
        <dbReference type="SAM" id="Phobius"/>
    </source>
</evidence>
<evidence type="ECO:0000313" key="2">
    <source>
        <dbReference type="EMBL" id="POM75312.1"/>
    </source>
</evidence>
<dbReference type="GO" id="GO:0008233">
    <property type="term" value="F:peptidase activity"/>
    <property type="evidence" value="ECO:0007669"/>
    <property type="project" value="UniProtKB-KW"/>
</dbReference>
<dbReference type="GO" id="GO:0006508">
    <property type="term" value="P:proteolysis"/>
    <property type="evidence" value="ECO:0007669"/>
    <property type="project" value="UniProtKB-KW"/>
</dbReference>
<comment type="caution">
    <text evidence="2">The sequence shown here is derived from an EMBL/GenBank/DDBJ whole genome shotgun (WGS) entry which is preliminary data.</text>
</comment>
<dbReference type="Proteomes" id="UP000237271">
    <property type="component" value="Unassembled WGS sequence"/>
</dbReference>
<dbReference type="OrthoDB" id="123106at2759"/>